<dbReference type="OrthoDB" id="1655189at2759"/>
<gene>
    <name evidence="2" type="ORF">G2W53_042108</name>
</gene>
<evidence type="ECO:0000313" key="2">
    <source>
        <dbReference type="EMBL" id="KAF7802997.1"/>
    </source>
</evidence>
<protein>
    <submittedName>
        <fullName evidence="2">Uncharacterized protein</fullName>
    </submittedName>
</protein>
<name>A0A834SL22_9FABA</name>
<sequence length="58" mass="6419">MTQTVDDDEHQHSKENSGKLRKLMMAELMDYGDPEANTNPKYGDLFTPPSPEVGAPSP</sequence>
<feature type="compositionally biased region" description="Basic and acidic residues" evidence="1">
    <location>
        <begin position="9"/>
        <end position="18"/>
    </location>
</feature>
<evidence type="ECO:0000313" key="3">
    <source>
        <dbReference type="Proteomes" id="UP000634136"/>
    </source>
</evidence>
<feature type="region of interest" description="Disordered" evidence="1">
    <location>
        <begin position="1"/>
        <end position="58"/>
    </location>
</feature>
<reference evidence="2" key="1">
    <citation type="submission" date="2020-09" db="EMBL/GenBank/DDBJ databases">
        <title>Genome-Enabled Discovery of Anthraquinone Biosynthesis in Senna tora.</title>
        <authorList>
            <person name="Kang S.-H."/>
            <person name="Pandey R.P."/>
            <person name="Lee C.-M."/>
            <person name="Sim J.-S."/>
            <person name="Jeong J.-T."/>
            <person name="Choi B.-S."/>
            <person name="Jung M."/>
            <person name="Ginzburg D."/>
            <person name="Zhao K."/>
            <person name="Won S.Y."/>
            <person name="Oh T.-J."/>
            <person name="Yu Y."/>
            <person name="Kim N.-H."/>
            <person name="Lee O.R."/>
            <person name="Lee T.-H."/>
            <person name="Bashyal P."/>
            <person name="Kim T.-S."/>
            <person name="Lee W.-H."/>
            <person name="Kawkins C."/>
            <person name="Kim C.-K."/>
            <person name="Kim J.S."/>
            <person name="Ahn B.O."/>
            <person name="Rhee S.Y."/>
            <person name="Sohng J.K."/>
        </authorList>
    </citation>
    <scope>NUCLEOTIDE SEQUENCE</scope>
    <source>
        <tissue evidence="2">Leaf</tissue>
    </source>
</reference>
<evidence type="ECO:0000256" key="1">
    <source>
        <dbReference type="SAM" id="MobiDB-lite"/>
    </source>
</evidence>
<dbReference type="Proteomes" id="UP000634136">
    <property type="component" value="Unassembled WGS sequence"/>
</dbReference>
<keyword evidence="3" id="KW-1185">Reference proteome</keyword>
<accession>A0A834SL22</accession>
<dbReference type="EMBL" id="JAAIUW010000013">
    <property type="protein sequence ID" value="KAF7802997.1"/>
    <property type="molecule type" value="Genomic_DNA"/>
</dbReference>
<comment type="caution">
    <text evidence="2">The sequence shown here is derived from an EMBL/GenBank/DDBJ whole genome shotgun (WGS) entry which is preliminary data.</text>
</comment>
<dbReference type="AlphaFoldDB" id="A0A834SL22"/>
<proteinExistence type="predicted"/>
<organism evidence="2 3">
    <name type="scientific">Senna tora</name>
    <dbReference type="NCBI Taxonomy" id="362788"/>
    <lineage>
        <taxon>Eukaryota</taxon>
        <taxon>Viridiplantae</taxon>
        <taxon>Streptophyta</taxon>
        <taxon>Embryophyta</taxon>
        <taxon>Tracheophyta</taxon>
        <taxon>Spermatophyta</taxon>
        <taxon>Magnoliopsida</taxon>
        <taxon>eudicotyledons</taxon>
        <taxon>Gunneridae</taxon>
        <taxon>Pentapetalae</taxon>
        <taxon>rosids</taxon>
        <taxon>fabids</taxon>
        <taxon>Fabales</taxon>
        <taxon>Fabaceae</taxon>
        <taxon>Caesalpinioideae</taxon>
        <taxon>Cassia clade</taxon>
        <taxon>Senna</taxon>
    </lineage>
</organism>